<evidence type="ECO:0000313" key="2">
    <source>
        <dbReference type="EMBL" id="RHW17934.1"/>
    </source>
</evidence>
<evidence type="ECO:0000313" key="3">
    <source>
        <dbReference type="Proteomes" id="UP000266693"/>
    </source>
</evidence>
<dbReference type="Gene3D" id="3.30.720.100">
    <property type="match status" value="1"/>
</dbReference>
<evidence type="ECO:0000259" key="1">
    <source>
        <dbReference type="Pfam" id="PF06983"/>
    </source>
</evidence>
<gene>
    <name evidence="2" type="ORF">D1610_05345</name>
</gene>
<dbReference type="SUPFAM" id="SSF54593">
    <property type="entry name" value="Glyoxalase/Bleomycin resistance protein/Dihydroxybiphenyl dioxygenase"/>
    <property type="match status" value="1"/>
</dbReference>
<dbReference type="PANTHER" id="PTHR33990:SF4">
    <property type="entry name" value="PHNB-LIKE DOMAIN-CONTAINING PROTEIN"/>
    <property type="match status" value="1"/>
</dbReference>
<dbReference type="Gene3D" id="3.30.720.110">
    <property type="match status" value="1"/>
</dbReference>
<comment type="caution">
    <text evidence="2">The sequence shown here is derived from an EMBL/GenBank/DDBJ whole genome shotgun (WGS) entry which is preliminary data.</text>
</comment>
<accession>A0A396RN95</accession>
<dbReference type="EMBL" id="QWLV01000002">
    <property type="protein sequence ID" value="RHW17934.1"/>
    <property type="molecule type" value="Genomic_DNA"/>
</dbReference>
<dbReference type="OrthoDB" id="9806473at2"/>
<dbReference type="Pfam" id="PF06983">
    <property type="entry name" value="3-dmu-9_3-mt"/>
    <property type="match status" value="1"/>
</dbReference>
<keyword evidence="3" id="KW-1185">Reference proteome</keyword>
<sequence length="131" mass="14384">MTKATPFLMFQHGKAEAALDFYVATVPGSRIVSIERFGPDGPGPEGTVLRAHVEIAGQEVMAHDSFITHGFDFTPSFSFFVDCADMDEVERLFAALSEGGAVLMPLDNYGWSERFGWVSDRFGVSWQLSLG</sequence>
<dbReference type="RefSeq" id="WP_118863125.1">
    <property type="nucleotide sequence ID" value="NZ_QWLV01000002.1"/>
</dbReference>
<dbReference type="Proteomes" id="UP000266693">
    <property type="component" value="Unassembled WGS sequence"/>
</dbReference>
<dbReference type="AlphaFoldDB" id="A0A396RN95"/>
<dbReference type="PIRSF" id="PIRSF021700">
    <property type="entry name" value="3_dmu_93_MTrfase"/>
    <property type="match status" value="1"/>
</dbReference>
<proteinExistence type="predicted"/>
<organism evidence="2 3">
    <name type="scientific">Sphingomonas gilva</name>
    <dbReference type="NCBI Taxonomy" id="2305907"/>
    <lineage>
        <taxon>Bacteria</taxon>
        <taxon>Pseudomonadati</taxon>
        <taxon>Pseudomonadota</taxon>
        <taxon>Alphaproteobacteria</taxon>
        <taxon>Sphingomonadales</taxon>
        <taxon>Sphingomonadaceae</taxon>
        <taxon>Sphingomonas</taxon>
    </lineage>
</organism>
<name>A0A396RN95_9SPHN</name>
<feature type="domain" description="PhnB-like" evidence="1">
    <location>
        <begin position="3"/>
        <end position="128"/>
    </location>
</feature>
<reference evidence="2 3" key="1">
    <citation type="submission" date="2018-08" db="EMBL/GenBank/DDBJ databases">
        <title>The multiple taxonomic identification of Sphingomonas gilva.</title>
        <authorList>
            <person name="Zhu D."/>
            <person name="Zheng S."/>
        </authorList>
    </citation>
    <scope>NUCLEOTIDE SEQUENCE [LARGE SCALE GENOMIC DNA]</scope>
    <source>
        <strain evidence="2 3">ZDH117</strain>
    </source>
</reference>
<dbReference type="InterPro" id="IPR029068">
    <property type="entry name" value="Glyas_Bleomycin-R_OHBP_Dase"/>
</dbReference>
<dbReference type="CDD" id="cd06588">
    <property type="entry name" value="PhnB_like"/>
    <property type="match status" value="1"/>
</dbReference>
<dbReference type="PANTHER" id="PTHR33990">
    <property type="entry name" value="PROTEIN YJDN-RELATED"/>
    <property type="match status" value="1"/>
</dbReference>
<dbReference type="InterPro" id="IPR028973">
    <property type="entry name" value="PhnB-like"/>
</dbReference>
<protein>
    <submittedName>
        <fullName evidence="2">VOC family protein</fullName>
    </submittedName>
</protein>
<dbReference type="InterPro" id="IPR009725">
    <property type="entry name" value="3_dmu_93_MTrfase"/>
</dbReference>